<organism evidence="3 4">
    <name type="scientific">Fusarium zealandicum</name>
    <dbReference type="NCBI Taxonomy" id="1053134"/>
    <lineage>
        <taxon>Eukaryota</taxon>
        <taxon>Fungi</taxon>
        <taxon>Dikarya</taxon>
        <taxon>Ascomycota</taxon>
        <taxon>Pezizomycotina</taxon>
        <taxon>Sordariomycetes</taxon>
        <taxon>Hypocreomycetidae</taxon>
        <taxon>Hypocreales</taxon>
        <taxon>Nectriaceae</taxon>
        <taxon>Fusarium</taxon>
        <taxon>Fusarium staphyleae species complex</taxon>
    </lineage>
</organism>
<feature type="compositionally biased region" description="Acidic residues" evidence="1">
    <location>
        <begin position="128"/>
        <end position="147"/>
    </location>
</feature>
<evidence type="ECO:0000313" key="4">
    <source>
        <dbReference type="Proteomes" id="UP000635477"/>
    </source>
</evidence>
<sequence>MHTKSIVVAAALALASSTVVEANRPRIYFPRQVRREFNSDTAITAPEDLQDAAPAQDINKRDALSDFFSNMFGGERTEASEAKNKAKAVNIDPTRPINLGLKAPKKGGPSAVPPPALILQPTSSSTVEDPETPTEDPEPTTDADTETDTGILLAPTGIVTTSKPVARPVESKTSESKEDTTTRKPAPVETESTAPAPTTKEGLLGPVGGIVSSLLEPVNSKTEETKPAPVETNKSEPTKSDPKSESQSKPIETKTEEPVPTTKKGLLDPVESIISSILPVPIESETKESKPKPTETKTEEPVPTTKKGLL</sequence>
<feature type="region of interest" description="Disordered" evidence="1">
    <location>
        <begin position="79"/>
        <end position="310"/>
    </location>
</feature>
<feature type="non-terminal residue" evidence="3">
    <location>
        <position position="310"/>
    </location>
</feature>
<feature type="signal peptide" evidence="2">
    <location>
        <begin position="1"/>
        <end position="22"/>
    </location>
</feature>
<feature type="compositionally biased region" description="Basic and acidic residues" evidence="1">
    <location>
        <begin position="284"/>
        <end position="300"/>
    </location>
</feature>
<dbReference type="AlphaFoldDB" id="A0A8H4XKM4"/>
<protein>
    <submittedName>
        <fullName evidence="3">Uncharacterized protein</fullName>
    </submittedName>
</protein>
<name>A0A8H4XKM4_9HYPO</name>
<proteinExistence type="predicted"/>
<dbReference type="Proteomes" id="UP000635477">
    <property type="component" value="Unassembled WGS sequence"/>
</dbReference>
<evidence type="ECO:0000313" key="3">
    <source>
        <dbReference type="EMBL" id="KAF4977871.1"/>
    </source>
</evidence>
<feature type="compositionally biased region" description="Low complexity" evidence="1">
    <location>
        <begin position="301"/>
        <end position="310"/>
    </location>
</feature>
<keyword evidence="2" id="KW-0732">Signal</keyword>
<keyword evidence="4" id="KW-1185">Reference proteome</keyword>
<feature type="chain" id="PRO_5034575877" evidence="2">
    <location>
        <begin position="23"/>
        <end position="310"/>
    </location>
</feature>
<gene>
    <name evidence="3" type="ORF">FZEAL_5667</name>
</gene>
<dbReference type="EMBL" id="JABEYC010000415">
    <property type="protein sequence ID" value="KAF4977871.1"/>
    <property type="molecule type" value="Genomic_DNA"/>
</dbReference>
<feature type="compositionally biased region" description="Basic and acidic residues" evidence="1">
    <location>
        <begin position="233"/>
        <end position="257"/>
    </location>
</feature>
<dbReference type="OrthoDB" id="3366093at2759"/>
<reference evidence="3" key="2">
    <citation type="submission" date="2020-05" db="EMBL/GenBank/DDBJ databases">
        <authorList>
            <person name="Kim H.-S."/>
            <person name="Proctor R.H."/>
            <person name="Brown D.W."/>
        </authorList>
    </citation>
    <scope>NUCLEOTIDE SEQUENCE</scope>
    <source>
        <strain evidence="3">NRRL 22465</strain>
    </source>
</reference>
<evidence type="ECO:0000256" key="2">
    <source>
        <dbReference type="SAM" id="SignalP"/>
    </source>
</evidence>
<comment type="caution">
    <text evidence="3">The sequence shown here is derived from an EMBL/GenBank/DDBJ whole genome shotgun (WGS) entry which is preliminary data.</text>
</comment>
<reference evidence="3" key="1">
    <citation type="journal article" date="2020" name="BMC Genomics">
        <title>Correction to: Identification and distribution of gene clusters required for synthesis of sphingolipid metabolism inhibitors in diverse species of the filamentous fungus Fusarium.</title>
        <authorList>
            <person name="Kim H.S."/>
            <person name="Lohmar J.M."/>
            <person name="Busman M."/>
            <person name="Brown D.W."/>
            <person name="Naumann T.A."/>
            <person name="Divon H.H."/>
            <person name="Lysoe E."/>
            <person name="Uhlig S."/>
            <person name="Proctor R.H."/>
        </authorList>
    </citation>
    <scope>NUCLEOTIDE SEQUENCE</scope>
    <source>
        <strain evidence="3">NRRL 22465</strain>
    </source>
</reference>
<accession>A0A8H4XKM4</accession>
<feature type="compositionally biased region" description="Basic and acidic residues" evidence="1">
    <location>
        <begin position="169"/>
        <end position="182"/>
    </location>
</feature>
<evidence type="ECO:0000256" key="1">
    <source>
        <dbReference type="SAM" id="MobiDB-lite"/>
    </source>
</evidence>